<reference evidence="4" key="1">
    <citation type="submission" date="2022-12" db="EMBL/GenBank/DDBJ databases">
        <title>Draft genome assemblies for two species of Escallonia (Escalloniales).</title>
        <authorList>
            <person name="Chanderbali A."/>
            <person name="Dervinis C."/>
            <person name="Anghel I."/>
            <person name="Soltis D."/>
            <person name="Soltis P."/>
            <person name="Zapata F."/>
        </authorList>
    </citation>
    <scope>NUCLEOTIDE SEQUENCE</scope>
    <source>
        <strain evidence="4">UCBG92.1500</strain>
        <tissue evidence="4">Leaf</tissue>
    </source>
</reference>
<evidence type="ECO:0000313" key="4">
    <source>
        <dbReference type="EMBL" id="KAK2987841.1"/>
    </source>
</evidence>
<gene>
    <name evidence="4" type="ORF">RJ640_010623</name>
</gene>
<keyword evidence="2" id="KW-0007">Acetylation</keyword>
<dbReference type="SUPFAM" id="SSF46565">
    <property type="entry name" value="Chaperone J-domain"/>
    <property type="match status" value="1"/>
</dbReference>
<dbReference type="PANTHER" id="PTHR11426">
    <property type="entry name" value="HISTONE H3"/>
    <property type="match status" value="1"/>
</dbReference>
<proteinExistence type="inferred from homology"/>
<dbReference type="SMART" id="SM00428">
    <property type="entry name" value="H3"/>
    <property type="match status" value="1"/>
</dbReference>
<dbReference type="InterPro" id="IPR000164">
    <property type="entry name" value="Histone_H3/CENP-A"/>
</dbReference>
<evidence type="ECO:0000313" key="5">
    <source>
        <dbReference type="Proteomes" id="UP001187471"/>
    </source>
</evidence>
<dbReference type="PROSITE" id="PS50076">
    <property type="entry name" value="DNAJ_2"/>
    <property type="match status" value="1"/>
</dbReference>
<dbReference type="GO" id="GO:0046982">
    <property type="term" value="F:protein heterodimerization activity"/>
    <property type="evidence" value="ECO:0007669"/>
    <property type="project" value="InterPro"/>
</dbReference>
<keyword evidence="5" id="KW-1185">Reference proteome</keyword>
<dbReference type="GO" id="GO:0030527">
    <property type="term" value="F:structural constituent of chromatin"/>
    <property type="evidence" value="ECO:0007669"/>
    <property type="project" value="InterPro"/>
</dbReference>
<dbReference type="Pfam" id="PF00125">
    <property type="entry name" value="Histone"/>
    <property type="match status" value="1"/>
</dbReference>
<evidence type="ECO:0000256" key="1">
    <source>
        <dbReference type="ARBA" id="ARBA00010343"/>
    </source>
</evidence>
<dbReference type="InterPro" id="IPR007125">
    <property type="entry name" value="H2A/H2B/H3"/>
</dbReference>
<dbReference type="InterPro" id="IPR009072">
    <property type="entry name" value="Histone-fold"/>
</dbReference>
<accession>A0AA88UMS7</accession>
<dbReference type="Gene3D" id="1.10.287.110">
    <property type="entry name" value="DnaJ domain"/>
    <property type="match status" value="1"/>
</dbReference>
<dbReference type="InterPro" id="IPR036869">
    <property type="entry name" value="J_dom_sf"/>
</dbReference>
<feature type="domain" description="J" evidence="3">
    <location>
        <begin position="276"/>
        <end position="334"/>
    </location>
</feature>
<dbReference type="Gene3D" id="1.10.20.10">
    <property type="entry name" value="Histone, subunit A"/>
    <property type="match status" value="1"/>
</dbReference>
<dbReference type="SUPFAM" id="SSF47113">
    <property type="entry name" value="Histone-fold"/>
    <property type="match status" value="1"/>
</dbReference>
<comment type="caution">
    <text evidence="4">The sequence shown here is derived from an EMBL/GenBank/DDBJ whole genome shotgun (WGS) entry which is preliminary data.</text>
</comment>
<comment type="similarity">
    <text evidence="1">Belongs to the histone H3 family.</text>
</comment>
<name>A0AA88UMS7_9ASTE</name>
<organism evidence="4 5">
    <name type="scientific">Escallonia rubra</name>
    <dbReference type="NCBI Taxonomy" id="112253"/>
    <lineage>
        <taxon>Eukaryota</taxon>
        <taxon>Viridiplantae</taxon>
        <taxon>Streptophyta</taxon>
        <taxon>Embryophyta</taxon>
        <taxon>Tracheophyta</taxon>
        <taxon>Spermatophyta</taxon>
        <taxon>Magnoliopsida</taxon>
        <taxon>eudicotyledons</taxon>
        <taxon>Gunneridae</taxon>
        <taxon>Pentapetalae</taxon>
        <taxon>asterids</taxon>
        <taxon>campanulids</taxon>
        <taxon>Escalloniales</taxon>
        <taxon>Escalloniaceae</taxon>
        <taxon>Escallonia</taxon>
    </lineage>
</organism>
<dbReference type="GO" id="GO:0003677">
    <property type="term" value="F:DNA binding"/>
    <property type="evidence" value="ECO:0007669"/>
    <property type="project" value="InterPro"/>
</dbReference>
<protein>
    <recommendedName>
        <fullName evidence="3">J domain-containing protein</fullName>
    </recommendedName>
</protein>
<sequence>MVKSWEVQNMIRRMDFELNDYAESGANKGHTPDTPDGTAISEPPIRHAIAKINAVPRQACPSKALGESIIVANVLGAQWWVQEVVDGAMGYDGWDVAIGWVRVLDGVGGGGSWLHDGGGRDGSRLHDGHGGSRYRIGAMVVGLSLRDEGDRVQSRSYSWGCVKSKGMGTKGGRGVKLLEKRVERNRDLRFEIGIRVGKVPCKQLATKAARKSAPSTELLIRKLPFQRLFREIAQDFKTDLRFQSSVVATYLVRLFEDTDLCAIHAKRVMIMPKDICQYKVLGLGGDCTAGEIRSAYRRLVLQRNPDKLAQFGISPAAYRRLSLQAYQTSPFPASQI</sequence>
<dbReference type="GO" id="GO:0000786">
    <property type="term" value="C:nucleosome"/>
    <property type="evidence" value="ECO:0007669"/>
    <property type="project" value="InterPro"/>
</dbReference>
<evidence type="ECO:0000256" key="2">
    <source>
        <dbReference type="ARBA" id="ARBA00022990"/>
    </source>
</evidence>
<dbReference type="CDD" id="cd06257">
    <property type="entry name" value="DnaJ"/>
    <property type="match status" value="1"/>
</dbReference>
<dbReference type="InterPro" id="IPR001623">
    <property type="entry name" value="DnaJ_domain"/>
</dbReference>
<dbReference type="EMBL" id="JAVXUO010000933">
    <property type="protein sequence ID" value="KAK2987841.1"/>
    <property type="molecule type" value="Genomic_DNA"/>
</dbReference>
<evidence type="ECO:0000259" key="3">
    <source>
        <dbReference type="PROSITE" id="PS50076"/>
    </source>
</evidence>
<dbReference type="AlphaFoldDB" id="A0AA88UMS7"/>
<dbReference type="Proteomes" id="UP001187471">
    <property type="component" value="Unassembled WGS sequence"/>
</dbReference>